<dbReference type="RefSeq" id="WP_197989072.1">
    <property type="nucleotide sequence ID" value="NZ_JACYXC010000001.1"/>
</dbReference>
<comment type="similarity">
    <text evidence="1 3">Belongs to the thiolase-like superfamily. Beta-ketoacyl-ACP synthases family.</text>
</comment>
<dbReference type="InterPro" id="IPR020841">
    <property type="entry name" value="PKS_Beta-ketoAc_synthase_dom"/>
</dbReference>
<evidence type="ECO:0000259" key="4">
    <source>
        <dbReference type="PROSITE" id="PS52004"/>
    </source>
</evidence>
<dbReference type="Pfam" id="PF00109">
    <property type="entry name" value="ketoacyl-synt"/>
    <property type="match status" value="1"/>
</dbReference>
<dbReference type="CDD" id="cd00834">
    <property type="entry name" value="KAS_I_II"/>
    <property type="match status" value="1"/>
</dbReference>
<evidence type="ECO:0000256" key="3">
    <source>
        <dbReference type="RuleBase" id="RU003694"/>
    </source>
</evidence>
<protein>
    <submittedName>
        <fullName evidence="5">Beta-ketoacyl-[acyl-carrier-protein] synthase family protein</fullName>
    </submittedName>
</protein>
<keyword evidence="6" id="KW-1185">Reference proteome</keyword>
<evidence type="ECO:0000256" key="2">
    <source>
        <dbReference type="ARBA" id="ARBA00022679"/>
    </source>
</evidence>
<sequence length="400" mass="41241">MTGIVVTGMGALSCYGSGVDTFWAGLTRRERVTPRPVEQLGPELTPLTTCLSVPAGALPAEPDPDRARAEGRTTRAARAVVREALAEAGLDAAADGGGRRAVLIASGVGEAALVEDWRAGTVAPPAGWTPTYATAAALAEEFGAEVAATGLSNACAGGSYALAMGADLIRAGEADVVIAGGVEMYARVTMAGFNRLGAIDPDGCRPFHRDRRGTGMGEGAAAVVLESEEHARRRGAAPLGRLLASGWSCDAYHATAPDPEAVEITRAMRETLRQAGRGADEVSFVVPHATGTQLSDTTECRALHQVFGARAAELPLYSLKALLGHTGGASGALAAVAAVLMLRHGRLPGNLPVADLDPECEVWLPTEPVADPGGLAMTNAFGFGGHNISLLFERYGRRAD</sequence>
<comment type="caution">
    <text evidence="5">The sequence shown here is derived from an EMBL/GenBank/DDBJ whole genome shotgun (WGS) entry which is preliminary data.</text>
</comment>
<evidence type="ECO:0000256" key="1">
    <source>
        <dbReference type="ARBA" id="ARBA00008467"/>
    </source>
</evidence>
<dbReference type="Gene3D" id="3.40.47.10">
    <property type="match status" value="1"/>
</dbReference>
<dbReference type="InterPro" id="IPR014031">
    <property type="entry name" value="Ketoacyl_synth_C"/>
</dbReference>
<dbReference type="InterPro" id="IPR016039">
    <property type="entry name" value="Thiolase-like"/>
</dbReference>
<accession>A0ABS0NK09</accession>
<gene>
    <name evidence="5" type="ORF">IHE55_12275</name>
</gene>
<evidence type="ECO:0000313" key="6">
    <source>
        <dbReference type="Proteomes" id="UP000807371"/>
    </source>
</evidence>
<dbReference type="PROSITE" id="PS52004">
    <property type="entry name" value="KS3_2"/>
    <property type="match status" value="1"/>
</dbReference>
<dbReference type="PANTHER" id="PTHR11712">
    <property type="entry name" value="POLYKETIDE SYNTHASE-RELATED"/>
    <property type="match status" value="1"/>
</dbReference>
<dbReference type="EMBL" id="JACYXC010000001">
    <property type="protein sequence ID" value="MBH5335533.1"/>
    <property type="molecule type" value="Genomic_DNA"/>
</dbReference>
<reference evidence="5 6" key="1">
    <citation type="submission" date="2020-09" db="EMBL/GenBank/DDBJ databases">
        <title>Biosynthesis of the nuclear factor of activated T cells inhibitor NFAT-133 and its congeners in Streptomyces pactum.</title>
        <authorList>
            <person name="Zhou W."/>
            <person name="Posri P."/>
            <person name="Abugrain M.E."/>
            <person name="Weisberg A.J."/>
            <person name="Chang J.H."/>
            <person name="Mahmud T."/>
        </authorList>
    </citation>
    <scope>NUCLEOTIDE SEQUENCE [LARGE SCALE GENOMIC DNA]</scope>
    <source>
        <strain evidence="5 6">ATCC 27456</strain>
    </source>
</reference>
<keyword evidence="2 3" id="KW-0808">Transferase</keyword>
<proteinExistence type="inferred from homology"/>
<dbReference type="Pfam" id="PF02801">
    <property type="entry name" value="Ketoacyl-synt_C"/>
    <property type="match status" value="1"/>
</dbReference>
<name>A0ABS0NK09_9ACTN</name>
<dbReference type="SMART" id="SM00825">
    <property type="entry name" value="PKS_KS"/>
    <property type="match status" value="1"/>
</dbReference>
<dbReference type="Proteomes" id="UP000807371">
    <property type="component" value="Unassembled WGS sequence"/>
</dbReference>
<evidence type="ECO:0000313" key="5">
    <source>
        <dbReference type="EMBL" id="MBH5335533.1"/>
    </source>
</evidence>
<feature type="domain" description="Ketosynthase family 3 (KS3)" evidence="4">
    <location>
        <begin position="1"/>
        <end position="394"/>
    </location>
</feature>
<dbReference type="InterPro" id="IPR000794">
    <property type="entry name" value="Beta-ketoacyl_synthase"/>
</dbReference>
<dbReference type="PANTHER" id="PTHR11712:SF347">
    <property type="entry name" value="BETA KETOACYL-ACYL CARRIER PROTEIN SYNTHASE"/>
    <property type="match status" value="1"/>
</dbReference>
<organism evidence="5 6">
    <name type="scientific">Streptomyces pactum</name>
    <dbReference type="NCBI Taxonomy" id="68249"/>
    <lineage>
        <taxon>Bacteria</taxon>
        <taxon>Bacillati</taxon>
        <taxon>Actinomycetota</taxon>
        <taxon>Actinomycetes</taxon>
        <taxon>Kitasatosporales</taxon>
        <taxon>Streptomycetaceae</taxon>
        <taxon>Streptomyces</taxon>
    </lineage>
</organism>
<dbReference type="SUPFAM" id="SSF53901">
    <property type="entry name" value="Thiolase-like"/>
    <property type="match status" value="2"/>
</dbReference>
<dbReference type="InterPro" id="IPR014030">
    <property type="entry name" value="Ketoacyl_synth_N"/>
</dbReference>